<evidence type="ECO:0000256" key="1">
    <source>
        <dbReference type="SAM" id="Phobius"/>
    </source>
</evidence>
<keyword evidence="1" id="KW-1133">Transmembrane helix</keyword>
<reference evidence="2 3" key="1">
    <citation type="submission" date="2020-03" db="EMBL/GenBank/DDBJ databases">
        <title>Soil Listeria distribution.</title>
        <authorList>
            <person name="Liao J."/>
            <person name="Wiedmann M."/>
        </authorList>
    </citation>
    <scope>NUCLEOTIDE SEQUENCE [LARGE SCALE GENOMIC DNA]</scope>
    <source>
        <strain evidence="2 3">FSL L7-1614</strain>
    </source>
</reference>
<feature type="transmembrane region" description="Helical" evidence="1">
    <location>
        <begin position="12"/>
        <end position="43"/>
    </location>
</feature>
<accession>A0A841YZ39</accession>
<proteinExistence type="predicted"/>
<organism evidence="2 3">
    <name type="scientific">Listeria newyorkensis</name>
    <dbReference type="NCBI Taxonomy" id="1497681"/>
    <lineage>
        <taxon>Bacteria</taxon>
        <taxon>Bacillati</taxon>
        <taxon>Bacillota</taxon>
        <taxon>Bacilli</taxon>
        <taxon>Bacillales</taxon>
        <taxon>Listeriaceae</taxon>
        <taxon>Listeria</taxon>
    </lineage>
</organism>
<comment type="caution">
    <text evidence="2">The sequence shown here is derived from an EMBL/GenBank/DDBJ whole genome shotgun (WGS) entry which is preliminary data.</text>
</comment>
<dbReference type="EMBL" id="JAARQN010000009">
    <property type="protein sequence ID" value="MBC1458202.1"/>
    <property type="molecule type" value="Genomic_DNA"/>
</dbReference>
<evidence type="ECO:0000313" key="2">
    <source>
        <dbReference type="EMBL" id="MBC1458202.1"/>
    </source>
</evidence>
<protein>
    <submittedName>
        <fullName evidence="2">Uncharacterized protein</fullName>
    </submittedName>
</protein>
<keyword evidence="1" id="KW-0812">Transmembrane</keyword>
<evidence type="ECO:0000313" key="3">
    <source>
        <dbReference type="Proteomes" id="UP000569903"/>
    </source>
</evidence>
<keyword evidence="1" id="KW-0472">Membrane</keyword>
<name>A0A841YZ39_9LIST</name>
<dbReference type="Proteomes" id="UP000569903">
    <property type="component" value="Unassembled WGS sequence"/>
</dbReference>
<dbReference type="AlphaFoldDB" id="A0A841YZ39"/>
<gene>
    <name evidence="2" type="ORF">HB850_10565</name>
</gene>
<dbReference type="RefSeq" id="WP_185389403.1">
    <property type="nucleotide sequence ID" value="NZ_JAARQN010000009.1"/>
</dbReference>
<sequence>MDKVFFNSSLFIGVLLLVIGIFKNSLLLTATASIFAIIAQHFYRKKYPKRNRSFKELLADQGDSRK</sequence>